<gene>
    <name evidence="2" type="ORF">HUE57_05055</name>
</gene>
<name>A0A6N0HTJ6_9GAMM</name>
<keyword evidence="3" id="KW-1185">Reference proteome</keyword>
<feature type="region of interest" description="Disordered" evidence="1">
    <location>
        <begin position="38"/>
        <end position="96"/>
    </location>
</feature>
<evidence type="ECO:0000313" key="2">
    <source>
        <dbReference type="EMBL" id="QKQ25724.1"/>
    </source>
</evidence>
<proteinExistence type="predicted"/>
<evidence type="ECO:0000256" key="1">
    <source>
        <dbReference type="SAM" id="MobiDB-lite"/>
    </source>
</evidence>
<accession>A0A6N0HTJ6</accession>
<evidence type="ECO:0000313" key="3">
    <source>
        <dbReference type="Proteomes" id="UP000509658"/>
    </source>
</evidence>
<sequence length="174" mass="20269">MKIAPPDDDLQLRTMVKSNEKSSEVHDVDIVEPYAPIKSTEERKVRMPREGEERRHAQRRREQQKVLLDTRDEHERRAAARRHQDRDHLDEEPEEIRPTASIRESLFLRKFVLGIQAQANSKTSRDRLCLRRPTSCVRCVITSSRLYTTPSVTLRRHKAAAASSPSFARALNYE</sequence>
<dbReference type="AlphaFoldDB" id="A0A6N0HTJ6"/>
<protein>
    <submittedName>
        <fullName evidence="2">Uncharacterized protein</fullName>
    </submittedName>
</protein>
<dbReference type="EMBL" id="CP054491">
    <property type="protein sequence ID" value="QKQ25724.1"/>
    <property type="molecule type" value="Genomic_DNA"/>
</dbReference>
<reference evidence="2 3" key="1">
    <citation type="submission" date="2020-05" db="EMBL/GenBank/DDBJ databases">
        <title>Horizontal transmission and recombination maintain forever young bacterial symbiont genomes.</title>
        <authorList>
            <person name="Russell S.L."/>
            <person name="Pepper-Tunick E."/>
            <person name="Svedberg J."/>
            <person name="Byrne A."/>
            <person name="Ruelas Castillo J."/>
            <person name="Vollmers C."/>
            <person name="Beinart R.A."/>
            <person name="Corbett-Detig R."/>
        </authorList>
    </citation>
    <scope>NUCLEOTIDE SEQUENCE [LARGE SCALE GENOMIC DNA]</scope>
    <source>
        <strain evidence="2">Santa_Monica_outfall</strain>
    </source>
</reference>
<dbReference type="RefSeq" id="WP_174672823.1">
    <property type="nucleotide sequence ID" value="NZ_CP054491.1"/>
</dbReference>
<feature type="compositionally biased region" description="Basic and acidic residues" evidence="1">
    <location>
        <begin position="39"/>
        <end position="89"/>
    </location>
</feature>
<dbReference type="Proteomes" id="UP000509658">
    <property type="component" value="Chromosome"/>
</dbReference>
<organism evidence="2 3">
    <name type="scientific">Candidatus Reidiella endopervernicosa</name>
    <dbReference type="NCBI Taxonomy" id="2738883"/>
    <lineage>
        <taxon>Bacteria</taxon>
        <taxon>Pseudomonadati</taxon>
        <taxon>Pseudomonadota</taxon>
        <taxon>Gammaproteobacteria</taxon>
        <taxon>Candidatus Reidiella</taxon>
    </lineage>
</organism>
<dbReference type="KEGG" id="rev:HUE57_05055"/>